<accession>A0A172E6Z1</accession>
<organism evidence="1">
    <name type="scientific">Phaeodactylum tricornutum</name>
    <name type="common">Diatom</name>
    <dbReference type="NCBI Taxonomy" id="2850"/>
    <lineage>
        <taxon>Eukaryota</taxon>
        <taxon>Sar</taxon>
        <taxon>Stramenopiles</taxon>
        <taxon>Ochrophyta</taxon>
        <taxon>Bacillariophyta</taxon>
        <taxon>Bacillariophyceae</taxon>
        <taxon>Bacillariophycidae</taxon>
        <taxon>Naviculales</taxon>
        <taxon>Phaeodactylaceae</taxon>
        <taxon>Phaeodactylum</taxon>
    </lineage>
</organism>
<dbReference type="AlphaFoldDB" id="A0A172E6Z1"/>
<feature type="non-terminal residue" evidence="1">
    <location>
        <position position="1"/>
    </location>
</feature>
<protein>
    <submittedName>
        <fullName evidence="1">Mpv17-like protein</fullName>
    </submittedName>
</protein>
<proteinExistence type="evidence at transcript level"/>
<dbReference type="EMBL" id="KF302602">
    <property type="protein sequence ID" value="AID23601.1"/>
    <property type="molecule type" value="mRNA"/>
</dbReference>
<reference evidence="1" key="1">
    <citation type="submission" date="2013-06" db="EMBL/GenBank/DDBJ databases">
        <title>Differently expressed genes of marine diatom grown under ocean acidification and different light conditions.</title>
        <authorList>
            <person name="Wang K.-J."/>
            <person name="Zhuang S.-F."/>
            <person name="Ren H.-L."/>
            <person name="Chen F.-Y."/>
            <person name="Li Y.-H."/>
            <person name="Chen R.-Y."/>
            <person name="Gao K.-S."/>
        </authorList>
    </citation>
    <scope>NUCLEOTIDE SEQUENCE</scope>
</reference>
<feature type="non-terminal residue" evidence="1">
    <location>
        <position position="107"/>
    </location>
</feature>
<sequence>YLPHGFLWFPPARNHRTLLLRIFGFQASRHRPHDGRFQSCHRSDHLESHLWLHVLWLSQSHGGKVPGRLHHQDQDGSENSCHGELGRLGACPHHQLCLCPTGSALVV</sequence>
<evidence type="ECO:0000313" key="1">
    <source>
        <dbReference type="EMBL" id="AID23601.1"/>
    </source>
</evidence>
<name>A0A172E6Z1_PHATR</name>